<organism evidence="1 2">
    <name type="scientific">Blattamonas nauphoetae</name>
    <dbReference type="NCBI Taxonomy" id="2049346"/>
    <lineage>
        <taxon>Eukaryota</taxon>
        <taxon>Metamonada</taxon>
        <taxon>Preaxostyla</taxon>
        <taxon>Oxymonadida</taxon>
        <taxon>Blattamonas</taxon>
    </lineage>
</organism>
<accession>A0ABQ9XJL3</accession>
<dbReference type="Proteomes" id="UP001281761">
    <property type="component" value="Unassembled WGS sequence"/>
</dbReference>
<proteinExistence type="predicted"/>
<name>A0ABQ9XJL3_9EUKA</name>
<protein>
    <submittedName>
        <fullName evidence="1">Uncharacterized protein</fullName>
    </submittedName>
</protein>
<gene>
    <name evidence="1" type="ORF">BLNAU_12461</name>
</gene>
<evidence type="ECO:0000313" key="2">
    <source>
        <dbReference type="Proteomes" id="UP001281761"/>
    </source>
</evidence>
<comment type="caution">
    <text evidence="1">The sequence shown here is derived from an EMBL/GenBank/DDBJ whole genome shotgun (WGS) entry which is preliminary data.</text>
</comment>
<dbReference type="EMBL" id="JARBJD010000101">
    <property type="protein sequence ID" value="KAK2952633.1"/>
    <property type="molecule type" value="Genomic_DNA"/>
</dbReference>
<evidence type="ECO:0000313" key="1">
    <source>
        <dbReference type="EMBL" id="KAK2952633.1"/>
    </source>
</evidence>
<keyword evidence="2" id="KW-1185">Reference proteome</keyword>
<sequence length="103" mass="11390">MQMLSSMMINCSENIGFSLAKADLIPQLINTLNPLSLSFAETDDIQTGLMRIIWSFLWLTTPDGLTRLGLEDENGQQTIDVHQVTCVKIGDPVQVETEVIPLA</sequence>
<reference evidence="1 2" key="1">
    <citation type="journal article" date="2022" name="bioRxiv">
        <title>Genomics of Preaxostyla Flagellates Illuminates Evolutionary Transitions and the Path Towards Mitochondrial Loss.</title>
        <authorList>
            <person name="Novak L.V.F."/>
            <person name="Treitli S.C."/>
            <person name="Pyrih J."/>
            <person name="Halakuc P."/>
            <person name="Pipaliya S.V."/>
            <person name="Vacek V."/>
            <person name="Brzon O."/>
            <person name="Soukal P."/>
            <person name="Eme L."/>
            <person name="Dacks J.B."/>
            <person name="Karnkowska A."/>
            <person name="Elias M."/>
            <person name="Hampl V."/>
        </authorList>
    </citation>
    <scope>NUCLEOTIDE SEQUENCE [LARGE SCALE GENOMIC DNA]</scope>
    <source>
        <strain evidence="1">NAU3</strain>
        <tissue evidence="1">Gut</tissue>
    </source>
</reference>